<sequence length="171" mass="19271">MEALGSADREAIPFARREEPCVGMSTLYFEDLETDAERDLGSYTVSRDEMVEFARQYDPQPIHVDESVAAETIYDGLIASGWYTASVCMRLLVDGFLSETASIGSFGLEELRWRTPVRAGDTIHAYHRIAEKTPSSSRDDRGYIENEVRAENGDGEEVVFWRATNIFARES</sequence>
<dbReference type="Proteomes" id="UP000199079">
    <property type="component" value="Unassembled WGS sequence"/>
</dbReference>
<accession>A0A1H3IQJ7</accession>
<name>A0A1H3IQJ7_9EURY</name>
<evidence type="ECO:0000259" key="1">
    <source>
        <dbReference type="Pfam" id="PF01575"/>
    </source>
</evidence>
<gene>
    <name evidence="2" type="ORF">SAMN05216564_104219</name>
</gene>
<dbReference type="InterPro" id="IPR052342">
    <property type="entry name" value="MCH/BMMD"/>
</dbReference>
<feature type="domain" description="MaoC-like" evidence="1">
    <location>
        <begin position="41"/>
        <end position="134"/>
    </location>
</feature>
<dbReference type="CDD" id="cd03454">
    <property type="entry name" value="YdeM"/>
    <property type="match status" value="1"/>
</dbReference>
<dbReference type="EMBL" id="FNPC01000004">
    <property type="protein sequence ID" value="SDY29877.1"/>
    <property type="molecule type" value="Genomic_DNA"/>
</dbReference>
<dbReference type="PANTHER" id="PTHR43664">
    <property type="entry name" value="MONOAMINE OXIDASE-RELATED"/>
    <property type="match status" value="1"/>
</dbReference>
<organism evidence="2 3">
    <name type="scientific">Halopenitus persicus</name>
    <dbReference type="NCBI Taxonomy" id="1048396"/>
    <lineage>
        <taxon>Archaea</taxon>
        <taxon>Methanobacteriati</taxon>
        <taxon>Methanobacteriota</taxon>
        <taxon>Stenosarchaea group</taxon>
        <taxon>Halobacteria</taxon>
        <taxon>Halobacteriales</taxon>
        <taxon>Haloferacaceae</taxon>
        <taxon>Halopenitus</taxon>
    </lineage>
</organism>
<protein>
    <submittedName>
        <fullName evidence="2">Acyl dehydratase</fullName>
    </submittedName>
</protein>
<reference evidence="3" key="1">
    <citation type="submission" date="2016-10" db="EMBL/GenBank/DDBJ databases">
        <authorList>
            <person name="Varghese N."/>
            <person name="Submissions S."/>
        </authorList>
    </citation>
    <scope>NUCLEOTIDE SEQUENCE [LARGE SCALE GENOMIC DNA]</scope>
    <source>
        <strain evidence="3">DC30,IBRC 10041,KCTC 4046</strain>
    </source>
</reference>
<dbReference type="InterPro" id="IPR029069">
    <property type="entry name" value="HotDog_dom_sf"/>
</dbReference>
<dbReference type="InterPro" id="IPR002539">
    <property type="entry name" value="MaoC-like_dom"/>
</dbReference>
<dbReference type="AlphaFoldDB" id="A0A1H3IQJ7"/>
<proteinExistence type="predicted"/>
<dbReference type="Gene3D" id="3.10.129.10">
    <property type="entry name" value="Hotdog Thioesterase"/>
    <property type="match status" value="1"/>
</dbReference>
<evidence type="ECO:0000313" key="3">
    <source>
        <dbReference type="Proteomes" id="UP000199079"/>
    </source>
</evidence>
<dbReference type="PANTHER" id="PTHR43664:SF1">
    <property type="entry name" value="BETA-METHYLMALYL-COA DEHYDRATASE"/>
    <property type="match status" value="1"/>
</dbReference>
<keyword evidence="3" id="KW-1185">Reference proteome</keyword>
<dbReference type="SUPFAM" id="SSF54637">
    <property type="entry name" value="Thioesterase/thiol ester dehydrase-isomerase"/>
    <property type="match status" value="1"/>
</dbReference>
<evidence type="ECO:0000313" key="2">
    <source>
        <dbReference type="EMBL" id="SDY29877.1"/>
    </source>
</evidence>
<dbReference type="Pfam" id="PF01575">
    <property type="entry name" value="MaoC_dehydratas"/>
    <property type="match status" value="1"/>
</dbReference>